<feature type="domain" description="Tryptophan synthase beta chain-like PALP" evidence="6">
    <location>
        <begin position="9"/>
        <end position="297"/>
    </location>
</feature>
<dbReference type="CDD" id="cd01561">
    <property type="entry name" value="CBS_like"/>
    <property type="match status" value="1"/>
</dbReference>
<evidence type="ECO:0000256" key="2">
    <source>
        <dbReference type="ARBA" id="ARBA00004962"/>
    </source>
</evidence>
<dbReference type="InterPro" id="IPR050214">
    <property type="entry name" value="Cys_Synth/Cystath_Beta-Synth"/>
</dbReference>
<dbReference type="InterPro" id="IPR001926">
    <property type="entry name" value="TrpB-like_PALP"/>
</dbReference>
<dbReference type="PROSITE" id="PS00901">
    <property type="entry name" value="CYS_SYNTHASE"/>
    <property type="match status" value="1"/>
</dbReference>
<proteinExistence type="predicted"/>
<evidence type="ECO:0000259" key="6">
    <source>
        <dbReference type="Pfam" id="PF00291"/>
    </source>
</evidence>
<comment type="pathway">
    <text evidence="2">Amino-acid biosynthesis; L-cysteine biosynthesis; L-cysteine from L-serine: step 2/2.</text>
</comment>
<comment type="cofactor">
    <cofactor evidence="1">
        <name>pyridoxal 5'-phosphate</name>
        <dbReference type="ChEBI" id="CHEBI:597326"/>
    </cofactor>
</comment>
<dbReference type="PANTHER" id="PTHR10314">
    <property type="entry name" value="CYSTATHIONINE BETA-SYNTHASE"/>
    <property type="match status" value="1"/>
</dbReference>
<evidence type="ECO:0000256" key="3">
    <source>
        <dbReference type="ARBA" id="ARBA00012681"/>
    </source>
</evidence>
<dbReference type="InterPro" id="IPR000634">
    <property type="entry name" value="Ser/Thr_deHydtase_PyrdxlP-BS"/>
</dbReference>
<dbReference type="Pfam" id="PF00291">
    <property type="entry name" value="PALP"/>
    <property type="match status" value="1"/>
</dbReference>
<protein>
    <recommendedName>
        <fullName evidence="3">cysteine synthase</fullName>
        <ecNumber evidence="3">2.5.1.47</ecNumber>
    </recommendedName>
</protein>
<evidence type="ECO:0000313" key="8">
    <source>
        <dbReference type="Proteomes" id="UP000626656"/>
    </source>
</evidence>
<sequence length="312" mass="34062">MIKESVYECIGNTPLVKLQHLPNATNSTKIYGKIEYINPGLSIKDRAALRLIEDAEKRQLIIKGDTIVESTSGNMGHSLAMICAAKGYKLICIVDPKTPKINIEIYKAYGASILLITDMDEYGGYQKNRILTAKKIGEKINHFNLDQYSNPSCKSGNYNTGYEIFSDLNGKIDVLIASVSTGGHLSGVSKYLKQHCIKKPIVVGVEPLGSIIFGGCQMPYKQNGTGLSFVPDNYTPSLVDIKLKCNDNDAFSMCRYIAKNEGILLGGSSGSVLWAASKLLKSGDIKQDSNIVCILPDGGIKYIDSIYKEVKS</sequence>
<evidence type="ECO:0000313" key="7">
    <source>
        <dbReference type="EMBL" id="CAB5500911.1"/>
    </source>
</evidence>
<gene>
    <name evidence="7" type="ORF">AZO1586I_720</name>
</gene>
<dbReference type="EMBL" id="CAHJWF010000192">
    <property type="protein sequence ID" value="CAB5500911.1"/>
    <property type="molecule type" value="Genomic_DNA"/>
</dbReference>
<dbReference type="GO" id="GO:0004124">
    <property type="term" value="F:cysteine synthase activity"/>
    <property type="evidence" value="ECO:0007669"/>
    <property type="project" value="UniProtKB-EC"/>
</dbReference>
<keyword evidence="8" id="KW-1185">Reference proteome</keyword>
<organism evidence="7 8">
    <name type="scientific">Bathymodiolus thermophilus thioautotrophic gill symbiont</name>
    <dbReference type="NCBI Taxonomy" id="2360"/>
    <lineage>
        <taxon>Bacteria</taxon>
        <taxon>Pseudomonadati</taxon>
        <taxon>Pseudomonadota</taxon>
        <taxon>Gammaproteobacteria</taxon>
        <taxon>sulfur-oxidizing symbionts</taxon>
    </lineage>
</organism>
<dbReference type="PROSITE" id="PS00165">
    <property type="entry name" value="DEHYDRATASE_SER_THR"/>
    <property type="match status" value="1"/>
</dbReference>
<comment type="caution">
    <text evidence="7">The sequence shown here is derived from an EMBL/GenBank/DDBJ whole genome shotgun (WGS) entry which is preliminary data.</text>
</comment>
<keyword evidence="7" id="KW-0808">Transferase</keyword>
<name>A0ABN7G9N5_9GAMM</name>
<dbReference type="SUPFAM" id="SSF53686">
    <property type="entry name" value="Tryptophan synthase beta subunit-like PLP-dependent enzymes"/>
    <property type="match status" value="1"/>
</dbReference>
<dbReference type="InterPro" id="IPR001216">
    <property type="entry name" value="P-phosphate_BS"/>
</dbReference>
<evidence type="ECO:0000256" key="5">
    <source>
        <dbReference type="ARBA" id="ARBA00047931"/>
    </source>
</evidence>
<keyword evidence="4" id="KW-0663">Pyridoxal phosphate</keyword>
<evidence type="ECO:0000256" key="1">
    <source>
        <dbReference type="ARBA" id="ARBA00001933"/>
    </source>
</evidence>
<evidence type="ECO:0000256" key="4">
    <source>
        <dbReference type="ARBA" id="ARBA00022898"/>
    </source>
</evidence>
<dbReference type="EC" id="2.5.1.47" evidence="3"/>
<dbReference type="Gene3D" id="3.40.50.1100">
    <property type="match status" value="2"/>
</dbReference>
<reference evidence="7 8" key="1">
    <citation type="submission" date="2020-05" db="EMBL/GenBank/DDBJ databases">
        <authorList>
            <person name="Petersen J."/>
            <person name="Sayavedra L."/>
        </authorList>
    </citation>
    <scope>NUCLEOTIDE SEQUENCE [LARGE SCALE GENOMIC DNA]</scope>
    <source>
        <strain evidence="7">B azoricus SOX ET2 1586I</strain>
    </source>
</reference>
<accession>A0ABN7G9N5</accession>
<dbReference type="InterPro" id="IPR036052">
    <property type="entry name" value="TrpB-like_PALP_sf"/>
</dbReference>
<dbReference type="RefSeq" id="WP_139682221.1">
    <property type="nucleotide sequence ID" value="NZ_CAHJWF010000192.1"/>
</dbReference>
<dbReference type="Proteomes" id="UP000626656">
    <property type="component" value="Unassembled WGS sequence"/>
</dbReference>
<comment type="catalytic activity">
    <reaction evidence="5">
        <text>O-acetyl-L-serine + hydrogen sulfide = L-cysteine + acetate</text>
        <dbReference type="Rhea" id="RHEA:14829"/>
        <dbReference type="ChEBI" id="CHEBI:29919"/>
        <dbReference type="ChEBI" id="CHEBI:30089"/>
        <dbReference type="ChEBI" id="CHEBI:35235"/>
        <dbReference type="ChEBI" id="CHEBI:58340"/>
        <dbReference type="EC" id="2.5.1.47"/>
    </reaction>
</comment>